<evidence type="ECO:0000256" key="2">
    <source>
        <dbReference type="ARBA" id="ARBA00022695"/>
    </source>
</evidence>
<evidence type="ECO:0000313" key="9">
    <source>
        <dbReference type="EMBL" id="RDY07850.1"/>
    </source>
</evidence>
<dbReference type="PANTHER" id="PTHR34072:SF57">
    <property type="entry name" value="RNA-DIRECTED DNA POLYMERASE"/>
    <property type="match status" value="1"/>
</dbReference>
<keyword evidence="4" id="KW-0255">Endonuclease</keyword>
<dbReference type="CDD" id="cd09274">
    <property type="entry name" value="RNase_HI_RT_Ty3"/>
    <property type="match status" value="1"/>
</dbReference>
<keyword evidence="7" id="KW-0472">Membrane</keyword>
<evidence type="ECO:0000256" key="5">
    <source>
        <dbReference type="ARBA" id="ARBA00022801"/>
    </source>
</evidence>
<evidence type="ECO:0000256" key="4">
    <source>
        <dbReference type="ARBA" id="ARBA00022759"/>
    </source>
</evidence>
<dbReference type="GO" id="GO:0016787">
    <property type="term" value="F:hydrolase activity"/>
    <property type="evidence" value="ECO:0007669"/>
    <property type="project" value="UniProtKB-KW"/>
</dbReference>
<gene>
    <name evidence="9" type="primary">pol</name>
    <name evidence="9" type="ORF">CR513_07990</name>
</gene>
<dbReference type="Pfam" id="PF17917">
    <property type="entry name" value="RT_RNaseH"/>
    <property type="match status" value="1"/>
</dbReference>
<keyword evidence="7" id="KW-0812">Transmembrane</keyword>
<name>A0A371HYI4_MUCPR</name>
<dbReference type="GO" id="GO:0004519">
    <property type="term" value="F:endonuclease activity"/>
    <property type="evidence" value="ECO:0007669"/>
    <property type="project" value="UniProtKB-KW"/>
</dbReference>
<keyword evidence="1" id="KW-0808">Transferase</keyword>
<dbReference type="GO" id="GO:0003964">
    <property type="term" value="F:RNA-directed DNA polymerase activity"/>
    <property type="evidence" value="ECO:0007669"/>
    <property type="project" value="UniProtKB-KW"/>
</dbReference>
<protein>
    <submittedName>
        <fullName evidence="9">Retrovirus-related Pol polyprotein from transposon 17.6</fullName>
    </submittedName>
</protein>
<keyword evidence="2" id="KW-0548">Nucleotidyltransferase</keyword>
<dbReference type="SUPFAM" id="SSF56672">
    <property type="entry name" value="DNA/RNA polymerases"/>
    <property type="match status" value="1"/>
</dbReference>
<feature type="transmembrane region" description="Helical" evidence="7">
    <location>
        <begin position="349"/>
        <end position="370"/>
    </location>
</feature>
<dbReference type="InterPro" id="IPR043502">
    <property type="entry name" value="DNA/RNA_pol_sf"/>
</dbReference>
<sequence length="375" mass="43188">MSIFSKLLKEYIEVFMGDFMVYDTPFDACLESLSRVLDRCTKTNIVLNFEKCHFMVTKGIVLGHLVSNRGIEVDKAKIDIISSLSHPIFMQEVCSFLGHASFCRRFIKNFNTIALPLSKLLQQDVEFRLTTIPILQPPNWELPFEFMCDASNLALRGSFRSMTYAFCTLDSSQDNYTTTEKELLAIVFALDKFRSYLLGSKIVVFSNHATLKFLLKKPDTKPRLIRWMLLLQEFDIEISDKSGAKNLLANHLSRIKGSIDPLPIRDDFLDEQLMQLDGIVPWFADIVNYILLHIFYLQRHPNHVRIKLRVMLNIMCRIIHICGSFVVISFVILHLYIGIKDHIGQPGRYWIVGFIGLPFSRMPTTLLPLVSNAKE</sequence>
<evidence type="ECO:0000256" key="1">
    <source>
        <dbReference type="ARBA" id="ARBA00022679"/>
    </source>
</evidence>
<keyword evidence="5" id="KW-0378">Hydrolase</keyword>
<evidence type="ECO:0000256" key="7">
    <source>
        <dbReference type="SAM" id="Phobius"/>
    </source>
</evidence>
<dbReference type="OrthoDB" id="10055717at2759"/>
<dbReference type="InterPro" id="IPR041373">
    <property type="entry name" value="RT_RNaseH"/>
</dbReference>
<feature type="transmembrane region" description="Helical" evidence="7">
    <location>
        <begin position="318"/>
        <end position="337"/>
    </location>
</feature>
<dbReference type="InterPro" id="IPR043128">
    <property type="entry name" value="Rev_trsase/Diguanyl_cyclase"/>
</dbReference>
<dbReference type="Proteomes" id="UP000257109">
    <property type="component" value="Unassembled WGS sequence"/>
</dbReference>
<proteinExistence type="predicted"/>
<accession>A0A371HYI4</accession>
<keyword evidence="7" id="KW-1133">Transmembrane helix</keyword>
<keyword evidence="10" id="KW-1185">Reference proteome</keyword>
<dbReference type="AlphaFoldDB" id="A0A371HYI4"/>
<reference evidence="9" key="1">
    <citation type="submission" date="2018-05" db="EMBL/GenBank/DDBJ databases">
        <title>Draft genome of Mucuna pruriens seed.</title>
        <authorList>
            <person name="Nnadi N.E."/>
            <person name="Vos R."/>
            <person name="Hasami M.H."/>
            <person name="Devisetty U.K."/>
            <person name="Aguiy J.C."/>
        </authorList>
    </citation>
    <scope>NUCLEOTIDE SEQUENCE [LARGE SCALE GENOMIC DNA]</scope>
    <source>
        <strain evidence="9">JCA_2017</strain>
    </source>
</reference>
<keyword evidence="6" id="KW-0695">RNA-directed DNA polymerase</keyword>
<keyword evidence="3" id="KW-0540">Nuclease</keyword>
<dbReference type="Gene3D" id="3.30.70.270">
    <property type="match status" value="2"/>
</dbReference>
<dbReference type="PANTHER" id="PTHR34072">
    <property type="entry name" value="ENZYMATIC POLYPROTEIN-RELATED"/>
    <property type="match status" value="1"/>
</dbReference>
<evidence type="ECO:0000259" key="8">
    <source>
        <dbReference type="Pfam" id="PF17917"/>
    </source>
</evidence>
<dbReference type="EMBL" id="QJKJ01001387">
    <property type="protein sequence ID" value="RDY07850.1"/>
    <property type="molecule type" value="Genomic_DNA"/>
</dbReference>
<comment type="caution">
    <text evidence="9">The sequence shown here is derived from an EMBL/GenBank/DDBJ whole genome shotgun (WGS) entry which is preliminary data.</text>
</comment>
<feature type="transmembrane region" description="Helical" evidence="7">
    <location>
        <begin position="279"/>
        <end position="297"/>
    </location>
</feature>
<feature type="domain" description="Reverse transcriptase RNase H-like" evidence="8">
    <location>
        <begin position="142"/>
        <end position="234"/>
    </location>
</feature>
<organism evidence="9 10">
    <name type="scientific">Mucuna pruriens</name>
    <name type="common">Velvet bean</name>
    <name type="synonym">Dolichos pruriens</name>
    <dbReference type="NCBI Taxonomy" id="157652"/>
    <lineage>
        <taxon>Eukaryota</taxon>
        <taxon>Viridiplantae</taxon>
        <taxon>Streptophyta</taxon>
        <taxon>Embryophyta</taxon>
        <taxon>Tracheophyta</taxon>
        <taxon>Spermatophyta</taxon>
        <taxon>Magnoliopsida</taxon>
        <taxon>eudicotyledons</taxon>
        <taxon>Gunneridae</taxon>
        <taxon>Pentapetalae</taxon>
        <taxon>rosids</taxon>
        <taxon>fabids</taxon>
        <taxon>Fabales</taxon>
        <taxon>Fabaceae</taxon>
        <taxon>Papilionoideae</taxon>
        <taxon>50 kb inversion clade</taxon>
        <taxon>NPAAA clade</taxon>
        <taxon>indigoferoid/millettioid clade</taxon>
        <taxon>Phaseoleae</taxon>
        <taxon>Mucuna</taxon>
    </lineage>
</organism>
<evidence type="ECO:0000256" key="3">
    <source>
        <dbReference type="ARBA" id="ARBA00022722"/>
    </source>
</evidence>
<evidence type="ECO:0000256" key="6">
    <source>
        <dbReference type="ARBA" id="ARBA00022918"/>
    </source>
</evidence>
<evidence type="ECO:0000313" key="10">
    <source>
        <dbReference type="Proteomes" id="UP000257109"/>
    </source>
</evidence>
<feature type="non-terminal residue" evidence="9">
    <location>
        <position position="1"/>
    </location>
</feature>